<proteinExistence type="predicted"/>
<evidence type="ECO:0008006" key="3">
    <source>
        <dbReference type="Google" id="ProtNLM"/>
    </source>
</evidence>
<dbReference type="Gene3D" id="2.120.10.80">
    <property type="entry name" value="Kelch-type beta propeller"/>
    <property type="match status" value="1"/>
</dbReference>
<dbReference type="InterPro" id="IPR050796">
    <property type="entry name" value="SCF_F-box_component"/>
</dbReference>
<protein>
    <recommendedName>
        <fullName evidence="3">F-box/kelch-repeat protein</fullName>
    </recommendedName>
</protein>
<evidence type="ECO:0000313" key="2">
    <source>
        <dbReference type="Proteomes" id="UP000886520"/>
    </source>
</evidence>
<evidence type="ECO:0000313" key="1">
    <source>
        <dbReference type="EMBL" id="KAI5077044.1"/>
    </source>
</evidence>
<name>A0A9D4UZV9_ADICA</name>
<organism evidence="1 2">
    <name type="scientific">Adiantum capillus-veneris</name>
    <name type="common">Maidenhair fern</name>
    <dbReference type="NCBI Taxonomy" id="13818"/>
    <lineage>
        <taxon>Eukaryota</taxon>
        <taxon>Viridiplantae</taxon>
        <taxon>Streptophyta</taxon>
        <taxon>Embryophyta</taxon>
        <taxon>Tracheophyta</taxon>
        <taxon>Polypodiopsida</taxon>
        <taxon>Polypodiidae</taxon>
        <taxon>Polypodiales</taxon>
        <taxon>Pteridineae</taxon>
        <taxon>Pteridaceae</taxon>
        <taxon>Vittarioideae</taxon>
        <taxon>Adiantum</taxon>
    </lineage>
</organism>
<dbReference type="SUPFAM" id="SSF50965">
    <property type="entry name" value="Galactose oxidase, central domain"/>
    <property type="match status" value="1"/>
</dbReference>
<comment type="caution">
    <text evidence="1">The sequence shown here is derived from an EMBL/GenBank/DDBJ whole genome shotgun (WGS) entry which is preliminary data.</text>
</comment>
<dbReference type="InterPro" id="IPR011043">
    <property type="entry name" value="Gal_Oxase/kelch_b-propeller"/>
</dbReference>
<dbReference type="Proteomes" id="UP000886520">
    <property type="component" value="Chromosome 8"/>
</dbReference>
<accession>A0A9D4UZV9</accession>
<dbReference type="OrthoDB" id="2095648at2759"/>
<dbReference type="PANTHER" id="PTHR31672">
    <property type="entry name" value="BNACNNG10540D PROTEIN"/>
    <property type="match status" value="1"/>
</dbReference>
<dbReference type="EMBL" id="JABFUD020000008">
    <property type="protein sequence ID" value="KAI5077044.1"/>
    <property type="molecule type" value="Genomic_DNA"/>
</dbReference>
<dbReference type="InterPro" id="IPR015915">
    <property type="entry name" value="Kelch-typ_b-propeller"/>
</dbReference>
<sequence>MEKVAPSCRDRSMVCDDTVQAFGLKYIAVSGTYEFFLLNHCAPKSLASEAILMTYSSASSQWFCGLPLIMPVGCKLHNDTILSWNSRLYSLWMRKGIIVIFAFLRDTWTEVEVPTLEYPLTLLKAFLMVVSGSLYMVGGVGPVWHHNNYQEQPTTIRIWKLLALGDEWEEVTTMPFLVFREFEQCIDFDFVQCWGKNGVMYMKGLLMDILMFDLRTNEWKWLKKLSTVYCFSLIFEPSLSAMA</sequence>
<gene>
    <name evidence="1" type="ORF">GOP47_0009109</name>
</gene>
<keyword evidence="2" id="KW-1185">Reference proteome</keyword>
<reference evidence="1" key="1">
    <citation type="submission" date="2021-01" db="EMBL/GenBank/DDBJ databases">
        <title>Adiantum capillus-veneris genome.</title>
        <authorList>
            <person name="Fang Y."/>
            <person name="Liao Q."/>
        </authorList>
    </citation>
    <scope>NUCLEOTIDE SEQUENCE</scope>
    <source>
        <strain evidence="1">H3</strain>
        <tissue evidence="1">Leaf</tissue>
    </source>
</reference>
<dbReference type="AlphaFoldDB" id="A0A9D4UZV9"/>